<dbReference type="Proteomes" id="UP000694728">
    <property type="component" value="Unplaced"/>
</dbReference>
<sequence>MGWVVAKALTKIWIQGRFLIWRCHCGWQKPGAGETCLSLVLNAHTSISCGIFHIRRLWRAEKRLASSVLRCGKKKVWLDPNETNEIANANSRQQIRKLIKDGLIIRKPVTVHSRARCRKNTLARRKGRHMGIGKRKGTANARMPEKVTWMRRMRILRRLLRRYRESKKIDRHMYHSLYLKVKGNVFKNKRILMEHIHKLKADKARKKLLADQAEARRSKTKEARKRREERLQAKKEEIIKTLSKEEETKK</sequence>
<dbReference type="Proteomes" id="UP000694720">
    <property type="component" value="Unplaced"/>
</dbReference>
<dbReference type="GO" id="GO:0003735">
    <property type="term" value="F:structural constituent of ribosome"/>
    <property type="evidence" value="ECO:0007669"/>
    <property type="project" value="InterPro"/>
</dbReference>
<dbReference type="InterPro" id="IPR039547">
    <property type="entry name" value="Ribosomal_eL19"/>
</dbReference>
<keyword evidence="3" id="KW-0689">Ribosomal protein</keyword>
<dbReference type="FunFam" id="1.10.1200.240:FF:000001">
    <property type="entry name" value="Ribosomal protein L19"/>
    <property type="match status" value="1"/>
</dbReference>
<comment type="similarity">
    <text evidence="1">Belongs to the eukaryotic ribosomal protein eL19 family.</text>
</comment>
<comment type="subunit">
    <text evidence="2">Component of the large ribosomal subunit.</text>
</comment>
<keyword evidence="4" id="KW-0687">Ribonucleoprotein</keyword>
<feature type="domain" description="Large ribosomal subunit protein eL19" evidence="9">
    <location>
        <begin position="57"/>
        <end position="200"/>
    </location>
</feature>
<dbReference type="NCBIfam" id="NF006343">
    <property type="entry name" value="PRK08570.1"/>
    <property type="match status" value="1"/>
</dbReference>
<dbReference type="SUPFAM" id="SSF48140">
    <property type="entry name" value="Ribosomal protein L19 (L19e)"/>
    <property type="match status" value="1"/>
</dbReference>
<evidence type="ECO:0000256" key="6">
    <source>
        <dbReference type="ARBA" id="ARBA00035217"/>
    </source>
</evidence>
<dbReference type="Ensembl" id="ENSSSCT00035021708.1">
    <property type="protein sequence ID" value="ENSSSCP00035007892.1"/>
    <property type="gene ID" value="ENSSSCG00035016942.1"/>
</dbReference>
<dbReference type="Proteomes" id="UP000694724">
    <property type="component" value="Unplaced"/>
</dbReference>
<dbReference type="Ensembl" id="ENSSSCT00055008184.1">
    <property type="protein sequence ID" value="ENSSSCP00055006466.1"/>
    <property type="gene ID" value="ENSSSCG00055004152.1"/>
</dbReference>
<proteinExistence type="inferred from homology"/>
<reference evidence="10" key="1">
    <citation type="submission" date="2025-05" db="UniProtKB">
        <authorList>
            <consortium name="Ensembl"/>
        </authorList>
    </citation>
    <scope>IDENTIFICATION</scope>
</reference>
<dbReference type="InterPro" id="IPR033935">
    <property type="entry name" value="Ribosomal_eL19_euk"/>
</dbReference>
<dbReference type="SMART" id="SM01416">
    <property type="entry name" value="Ribosomal_L19e"/>
    <property type="match status" value="1"/>
</dbReference>
<dbReference type="GO" id="GO:0022625">
    <property type="term" value="C:cytosolic large ribosomal subunit"/>
    <property type="evidence" value="ECO:0007669"/>
    <property type="project" value="InterPro"/>
</dbReference>
<protein>
    <recommendedName>
        <fullName evidence="6">Large ribosomal subunit protein eL19</fullName>
    </recommendedName>
    <alternativeName>
        <fullName evidence="7">60S ribosomal protein L19</fullName>
    </alternativeName>
</protein>
<evidence type="ECO:0000313" key="11">
    <source>
        <dbReference type="Proteomes" id="UP000694724"/>
    </source>
</evidence>
<evidence type="ECO:0000256" key="1">
    <source>
        <dbReference type="ARBA" id="ARBA00011082"/>
    </source>
</evidence>
<evidence type="ECO:0000259" key="9">
    <source>
        <dbReference type="SMART" id="SM01416"/>
    </source>
</evidence>
<dbReference type="PANTHER" id="PTHR10722">
    <property type="entry name" value="60S RIBOSOMAL PROTEIN L19"/>
    <property type="match status" value="1"/>
</dbReference>
<comment type="function">
    <text evidence="5">Component of the large ribosomal subunit. The ribosome is a large ribonucleoprotein complex responsible for the synthesis of proteins in the cell.</text>
</comment>
<organism evidence="10 11">
    <name type="scientific">Sus scrofa</name>
    <name type="common">Pig</name>
    <dbReference type="NCBI Taxonomy" id="9823"/>
    <lineage>
        <taxon>Eukaryota</taxon>
        <taxon>Metazoa</taxon>
        <taxon>Chordata</taxon>
        <taxon>Craniata</taxon>
        <taxon>Vertebrata</taxon>
        <taxon>Euteleostomi</taxon>
        <taxon>Mammalia</taxon>
        <taxon>Eutheria</taxon>
        <taxon>Laurasiatheria</taxon>
        <taxon>Artiodactyla</taxon>
        <taxon>Suina</taxon>
        <taxon>Suidae</taxon>
        <taxon>Sus</taxon>
    </lineage>
</organism>
<dbReference type="Pfam" id="PF25476">
    <property type="entry name" value="Ribosomal_L19e_C"/>
    <property type="match status" value="1"/>
</dbReference>
<dbReference type="CDD" id="cd01417">
    <property type="entry name" value="Ribosomal_L19e_E"/>
    <property type="match status" value="1"/>
</dbReference>
<name>A0A8D1PHA0_PIG</name>
<dbReference type="InterPro" id="IPR035970">
    <property type="entry name" value="60S_ribosomal_eL19_sf"/>
</dbReference>
<accession>A0A8D1PHA0</accession>
<feature type="region of interest" description="Disordered" evidence="8">
    <location>
        <begin position="211"/>
        <end position="236"/>
    </location>
</feature>
<dbReference type="GO" id="GO:0006412">
    <property type="term" value="P:translation"/>
    <property type="evidence" value="ECO:0007669"/>
    <property type="project" value="InterPro"/>
</dbReference>
<dbReference type="AlphaFoldDB" id="A0A8D1PHA0"/>
<dbReference type="Proteomes" id="UP000694725">
    <property type="component" value="Unplaced"/>
</dbReference>
<dbReference type="InterPro" id="IPR000196">
    <property type="entry name" value="Ribosomal_eL19_dom"/>
</dbReference>
<dbReference type="InterPro" id="IPR057259">
    <property type="entry name" value="Ribosomal_L19e"/>
</dbReference>
<evidence type="ECO:0000256" key="4">
    <source>
        <dbReference type="ARBA" id="ARBA00023274"/>
    </source>
</evidence>
<dbReference type="Ensembl" id="ENSSSCT00065051712.1">
    <property type="protein sequence ID" value="ENSSSCP00065022476.1"/>
    <property type="gene ID" value="ENSSSCG00065037833.1"/>
</dbReference>
<evidence type="ECO:0000256" key="3">
    <source>
        <dbReference type="ARBA" id="ARBA00022980"/>
    </source>
</evidence>
<dbReference type="GO" id="GO:0003723">
    <property type="term" value="F:RNA binding"/>
    <property type="evidence" value="ECO:0007669"/>
    <property type="project" value="InterPro"/>
</dbReference>
<dbReference type="InterPro" id="IPR057260">
    <property type="entry name" value="Ribosomal_L19e_C"/>
</dbReference>
<dbReference type="SMR" id="A0A8D1PHA0"/>
<evidence type="ECO:0000256" key="7">
    <source>
        <dbReference type="ARBA" id="ARBA00035324"/>
    </source>
</evidence>
<dbReference type="FunFam" id="1.10.1650.10:FF:000001">
    <property type="entry name" value="Ribosomal protein L19"/>
    <property type="match status" value="1"/>
</dbReference>
<evidence type="ECO:0000256" key="5">
    <source>
        <dbReference type="ARBA" id="ARBA00034092"/>
    </source>
</evidence>
<dbReference type="Gene3D" id="1.10.1650.10">
    <property type="match status" value="1"/>
</dbReference>
<evidence type="ECO:0000256" key="8">
    <source>
        <dbReference type="SAM" id="MobiDB-lite"/>
    </source>
</evidence>
<dbReference type="Ensembl" id="ENSSSCT00045066849.1">
    <property type="protein sequence ID" value="ENSSSCP00045047455.1"/>
    <property type="gene ID" value="ENSSSCG00045038510.1"/>
</dbReference>
<feature type="compositionally biased region" description="Basic and acidic residues" evidence="8">
    <location>
        <begin position="213"/>
        <end position="236"/>
    </location>
</feature>
<dbReference type="Pfam" id="PF01280">
    <property type="entry name" value="Ribosomal_L19e"/>
    <property type="match status" value="1"/>
</dbReference>
<dbReference type="HAMAP" id="MF_01475">
    <property type="entry name" value="Ribosomal_eL19"/>
    <property type="match status" value="1"/>
</dbReference>
<evidence type="ECO:0000313" key="10">
    <source>
        <dbReference type="Ensembl" id="ENSSSCP00055006466.1"/>
    </source>
</evidence>
<evidence type="ECO:0000256" key="2">
    <source>
        <dbReference type="ARBA" id="ARBA00011133"/>
    </source>
</evidence>
<dbReference type="Gene3D" id="1.10.1200.240">
    <property type="match status" value="1"/>
</dbReference>
<dbReference type="InterPro" id="IPR015972">
    <property type="entry name" value="Ribosomal_eL19_dom1"/>
</dbReference>